<dbReference type="Proteomes" id="UP000478052">
    <property type="component" value="Unassembled WGS sequence"/>
</dbReference>
<proteinExistence type="predicted"/>
<evidence type="ECO:0000313" key="9">
    <source>
        <dbReference type="Proteomes" id="UP000478052"/>
    </source>
</evidence>
<evidence type="ECO:0000256" key="1">
    <source>
        <dbReference type="ARBA" id="ARBA00004141"/>
    </source>
</evidence>
<feature type="transmembrane region" description="Helical" evidence="6">
    <location>
        <begin position="282"/>
        <end position="302"/>
    </location>
</feature>
<evidence type="ECO:0000256" key="4">
    <source>
        <dbReference type="ARBA" id="ARBA00023136"/>
    </source>
</evidence>
<feature type="transmembrane region" description="Helical" evidence="6">
    <location>
        <begin position="453"/>
        <end position="470"/>
    </location>
</feature>
<sequence>MNVSYDCPNQQQYDEFEFANKSHLEKSSIPYTEDYSGSGEFGLQSPTESLASPVRPPLRHIDKYIKPEIPNISKRYTIAILTCVGFMISFGMRCNMSMAKLKFHIGSDVSKTLQDKSFNFKIIYSLNIILKLIEKLRIKSKIANAPGPRNDGDFFLDDTDAQNNITTTTVHTPLGNTPIHERPINWSLGSFVAIEMSFFCGYLITQVPGGFLASMYPANRVFGIAIAMSSCLNLLVPSATEIEKSFYVIVIRMFQGLVEGVTYPACHGIWRHWAPPLERSRLATIALCGSYAGVVVGMPLSGTLIDWFSWEAPFYVYGVLGLIWYVFWLWLCFEKPSLHPTISARELNYIESSLGAAKQSAAPTILNTPWKEFFTSMPVYAIIVANFCRSWNFYLLVLFQASYLHSFNFEVSATGYIGALPHLLMTIVVPLGGLLADHLRKNGILSTTAVRKIFNCGGFGMEATFFLVLANARTPLMATIALTCGVAFSGFAISGFNVNHLDIAPRYASILMGISNGIGTIAGLLCPIAINIIIRHKASFILYILVRIWNFYLGKMFLFYVIYIITSMMFSPGLVFQTRQSWSEVFILAAVIHYIGVIFYGIFASGELQSWAEPKVEEDQQMDEVNVDKKSKLSSYGSVEQSSGKGFVNAGLNTKSSAGDTEPAPPTDNPTNPFLAKPAVAATNPFVTSE</sequence>
<dbReference type="Pfam" id="PF07690">
    <property type="entry name" value="MFS_1"/>
    <property type="match status" value="1"/>
</dbReference>
<evidence type="ECO:0000256" key="6">
    <source>
        <dbReference type="SAM" id="Phobius"/>
    </source>
</evidence>
<keyword evidence="2 6" id="KW-0812">Transmembrane</keyword>
<feature type="domain" description="Major facilitator superfamily (MFS) profile" evidence="7">
    <location>
        <begin position="120"/>
        <end position="579"/>
    </location>
</feature>
<comment type="subcellular location">
    <subcellularLocation>
        <location evidence="1">Membrane</location>
        <topology evidence="1">Multi-pass membrane protein</topology>
    </subcellularLocation>
</comment>
<dbReference type="AlphaFoldDB" id="A0A6G0Z6X2"/>
<feature type="transmembrane region" description="Helical" evidence="6">
    <location>
        <begin position="76"/>
        <end position="94"/>
    </location>
</feature>
<feature type="region of interest" description="Disordered" evidence="5">
    <location>
        <begin position="628"/>
        <end position="690"/>
    </location>
</feature>
<name>A0A6G0Z6X2_APHCR</name>
<dbReference type="InterPro" id="IPR011701">
    <property type="entry name" value="MFS"/>
</dbReference>
<dbReference type="OrthoDB" id="2985014at2759"/>
<feature type="transmembrane region" description="Helical" evidence="6">
    <location>
        <begin position="476"/>
        <end position="498"/>
    </location>
</feature>
<keyword evidence="4 6" id="KW-0472">Membrane</keyword>
<dbReference type="GO" id="GO:0035249">
    <property type="term" value="P:synaptic transmission, glutamatergic"/>
    <property type="evidence" value="ECO:0007669"/>
    <property type="project" value="TreeGrafter"/>
</dbReference>
<keyword evidence="9" id="KW-1185">Reference proteome</keyword>
<dbReference type="FunFam" id="1.20.1250.20:FF:000226">
    <property type="entry name" value="Vesicular GLUtamate transporter"/>
    <property type="match status" value="1"/>
</dbReference>
<feature type="transmembrane region" description="Helical" evidence="6">
    <location>
        <begin position="585"/>
        <end position="603"/>
    </location>
</feature>
<evidence type="ECO:0000256" key="3">
    <source>
        <dbReference type="ARBA" id="ARBA00022989"/>
    </source>
</evidence>
<dbReference type="GO" id="GO:0050803">
    <property type="term" value="P:regulation of synapse structure or activity"/>
    <property type="evidence" value="ECO:0007669"/>
    <property type="project" value="TreeGrafter"/>
</dbReference>
<organism evidence="8 9">
    <name type="scientific">Aphis craccivora</name>
    <name type="common">Cowpea aphid</name>
    <dbReference type="NCBI Taxonomy" id="307492"/>
    <lineage>
        <taxon>Eukaryota</taxon>
        <taxon>Metazoa</taxon>
        <taxon>Ecdysozoa</taxon>
        <taxon>Arthropoda</taxon>
        <taxon>Hexapoda</taxon>
        <taxon>Insecta</taxon>
        <taxon>Pterygota</taxon>
        <taxon>Neoptera</taxon>
        <taxon>Paraneoptera</taxon>
        <taxon>Hemiptera</taxon>
        <taxon>Sternorrhyncha</taxon>
        <taxon>Aphidomorpha</taxon>
        <taxon>Aphidoidea</taxon>
        <taxon>Aphididae</taxon>
        <taxon>Aphidini</taxon>
        <taxon>Aphis</taxon>
        <taxon>Aphis</taxon>
    </lineage>
</organism>
<accession>A0A6G0Z6X2</accession>
<dbReference type="GO" id="GO:0005313">
    <property type="term" value="F:L-glutamate transmembrane transporter activity"/>
    <property type="evidence" value="ECO:0007669"/>
    <property type="project" value="TreeGrafter"/>
</dbReference>
<dbReference type="Gene3D" id="1.20.1250.20">
    <property type="entry name" value="MFS general substrate transporter like domains"/>
    <property type="match status" value="2"/>
</dbReference>
<evidence type="ECO:0000256" key="5">
    <source>
        <dbReference type="SAM" id="MobiDB-lite"/>
    </source>
</evidence>
<dbReference type="PANTHER" id="PTHR11662">
    <property type="entry name" value="SOLUTE CARRIER FAMILY 17"/>
    <property type="match status" value="1"/>
</dbReference>
<feature type="transmembrane region" description="Helical" evidence="6">
    <location>
        <begin position="314"/>
        <end position="333"/>
    </location>
</feature>
<evidence type="ECO:0000259" key="7">
    <source>
        <dbReference type="PROSITE" id="PS50850"/>
    </source>
</evidence>
<feature type="transmembrane region" description="Helical" evidence="6">
    <location>
        <begin position="379"/>
        <end position="401"/>
    </location>
</feature>
<dbReference type="InterPro" id="IPR050382">
    <property type="entry name" value="MFS_Na/Anion_cotransporter"/>
</dbReference>
<dbReference type="PANTHER" id="PTHR11662:SF456">
    <property type="entry name" value="VESICULAR GLUTAMATE TRANSPORTER, ISOFORM A"/>
    <property type="match status" value="1"/>
</dbReference>
<feature type="transmembrane region" description="Helical" evidence="6">
    <location>
        <begin position="510"/>
        <end position="534"/>
    </location>
</feature>
<comment type="caution">
    <text evidence="8">The sequence shown here is derived from an EMBL/GenBank/DDBJ whole genome shotgun (WGS) entry which is preliminary data.</text>
</comment>
<dbReference type="PROSITE" id="PS50850">
    <property type="entry name" value="MFS"/>
    <property type="match status" value="1"/>
</dbReference>
<dbReference type="EMBL" id="VUJU01001217">
    <property type="protein sequence ID" value="KAF0766328.1"/>
    <property type="molecule type" value="Genomic_DNA"/>
</dbReference>
<dbReference type="InterPro" id="IPR036259">
    <property type="entry name" value="MFS_trans_sf"/>
</dbReference>
<protein>
    <submittedName>
        <fullName evidence="8">Vesicular glutamate transporter 1-like</fullName>
    </submittedName>
</protein>
<dbReference type="GO" id="GO:0030672">
    <property type="term" value="C:synaptic vesicle membrane"/>
    <property type="evidence" value="ECO:0007669"/>
    <property type="project" value="TreeGrafter"/>
</dbReference>
<feature type="transmembrane region" description="Helical" evidence="6">
    <location>
        <begin position="221"/>
        <end position="240"/>
    </location>
</feature>
<keyword evidence="3 6" id="KW-1133">Transmembrane helix</keyword>
<gene>
    <name evidence="8" type="ORF">FWK35_00017567</name>
</gene>
<reference evidence="8 9" key="1">
    <citation type="submission" date="2019-08" db="EMBL/GenBank/DDBJ databases">
        <title>Whole genome of Aphis craccivora.</title>
        <authorList>
            <person name="Voronova N.V."/>
            <person name="Shulinski R.S."/>
            <person name="Bandarenka Y.V."/>
            <person name="Zhorov D.G."/>
            <person name="Warner D."/>
        </authorList>
    </citation>
    <scope>NUCLEOTIDE SEQUENCE [LARGE SCALE GENOMIC DNA]</scope>
    <source>
        <strain evidence="8">180601</strain>
        <tissue evidence="8">Whole Body</tissue>
    </source>
</reference>
<dbReference type="SUPFAM" id="SSF103473">
    <property type="entry name" value="MFS general substrate transporter"/>
    <property type="match status" value="1"/>
</dbReference>
<feature type="transmembrane region" description="Helical" evidence="6">
    <location>
        <begin position="540"/>
        <end position="565"/>
    </location>
</feature>
<feature type="transmembrane region" description="Helical" evidence="6">
    <location>
        <begin position="246"/>
        <end position="270"/>
    </location>
</feature>
<dbReference type="GO" id="GO:0005326">
    <property type="term" value="F:neurotransmitter transmembrane transporter activity"/>
    <property type="evidence" value="ECO:0007669"/>
    <property type="project" value="TreeGrafter"/>
</dbReference>
<dbReference type="InterPro" id="IPR020846">
    <property type="entry name" value="MFS_dom"/>
</dbReference>
<evidence type="ECO:0000313" key="8">
    <source>
        <dbReference type="EMBL" id="KAF0766328.1"/>
    </source>
</evidence>
<dbReference type="GO" id="GO:0060076">
    <property type="term" value="C:excitatory synapse"/>
    <property type="evidence" value="ECO:0007669"/>
    <property type="project" value="TreeGrafter"/>
</dbReference>
<dbReference type="FunFam" id="1.20.1250.20:FF:000264">
    <property type="entry name" value="vesicular glutamate transporter 1"/>
    <property type="match status" value="1"/>
</dbReference>
<feature type="transmembrane region" description="Helical" evidence="6">
    <location>
        <begin position="413"/>
        <end position="432"/>
    </location>
</feature>
<feature type="compositionally biased region" description="Polar residues" evidence="5">
    <location>
        <begin position="633"/>
        <end position="644"/>
    </location>
</feature>
<evidence type="ECO:0000256" key="2">
    <source>
        <dbReference type="ARBA" id="ARBA00022692"/>
    </source>
</evidence>
<dbReference type="GO" id="GO:0098700">
    <property type="term" value="P:neurotransmitter loading into synaptic vesicle"/>
    <property type="evidence" value="ECO:0007669"/>
    <property type="project" value="TreeGrafter"/>
</dbReference>